<comment type="caution">
    <text evidence="1">The sequence shown here is derived from an EMBL/GenBank/DDBJ whole genome shotgun (WGS) entry which is preliminary data.</text>
</comment>
<keyword evidence="2" id="KW-1185">Reference proteome</keyword>
<name>A0AAD6HNE4_9EURO</name>
<evidence type="ECO:0000313" key="1">
    <source>
        <dbReference type="EMBL" id="KAJ5727837.1"/>
    </source>
</evidence>
<protein>
    <submittedName>
        <fullName evidence="1">Uncharacterized protein</fullName>
    </submittedName>
</protein>
<dbReference type="Proteomes" id="UP001215712">
    <property type="component" value="Unassembled WGS sequence"/>
</dbReference>
<accession>A0AAD6HNE4</accession>
<dbReference type="EMBL" id="JAQJAN010000006">
    <property type="protein sequence ID" value="KAJ5727837.1"/>
    <property type="molecule type" value="Genomic_DNA"/>
</dbReference>
<organism evidence="1 2">
    <name type="scientific">Penicillium malachiteum</name>
    <dbReference type="NCBI Taxonomy" id="1324776"/>
    <lineage>
        <taxon>Eukaryota</taxon>
        <taxon>Fungi</taxon>
        <taxon>Dikarya</taxon>
        <taxon>Ascomycota</taxon>
        <taxon>Pezizomycotina</taxon>
        <taxon>Eurotiomycetes</taxon>
        <taxon>Eurotiomycetidae</taxon>
        <taxon>Eurotiales</taxon>
        <taxon>Aspergillaceae</taxon>
        <taxon>Penicillium</taxon>
    </lineage>
</organism>
<reference evidence="1" key="1">
    <citation type="journal article" date="2023" name="IMA Fungus">
        <title>Comparative genomic study of the Penicillium genus elucidates a diverse pangenome and 15 lateral gene transfer events.</title>
        <authorList>
            <person name="Petersen C."/>
            <person name="Sorensen T."/>
            <person name="Nielsen M.R."/>
            <person name="Sondergaard T.E."/>
            <person name="Sorensen J.L."/>
            <person name="Fitzpatrick D.A."/>
            <person name="Frisvad J.C."/>
            <person name="Nielsen K.L."/>
        </authorList>
    </citation>
    <scope>NUCLEOTIDE SEQUENCE</scope>
    <source>
        <strain evidence="1">IBT 17514</strain>
    </source>
</reference>
<evidence type="ECO:0000313" key="2">
    <source>
        <dbReference type="Proteomes" id="UP001215712"/>
    </source>
</evidence>
<gene>
    <name evidence="1" type="ORF">N7493_005657</name>
</gene>
<sequence>MRRFYYGPKAGLSTDSLSYTQARHCPKNPGPVIISLFSWEAQICPSPPGLHFRMQDIIQDFTCNICNTKSYIEVRVTDSEDSSTMTIVMTRWVNLGRDLTQDDELWSTHLEWTPFPLGQVKVLHDNLYTNPRFYFEGMASKSFKELETRNLSYLKDNEYVKFMSPEHISGIGWPEMWHTVFKEPPESKERPKMKDLKSLSFLLRFLKKARR</sequence>
<dbReference type="AlphaFoldDB" id="A0AAD6HNE4"/>
<reference evidence="1" key="2">
    <citation type="submission" date="2023-01" db="EMBL/GenBank/DDBJ databases">
        <authorList>
            <person name="Petersen C."/>
        </authorList>
    </citation>
    <scope>NUCLEOTIDE SEQUENCE</scope>
    <source>
        <strain evidence="1">IBT 17514</strain>
    </source>
</reference>
<proteinExistence type="predicted"/>